<dbReference type="Pfam" id="PF13320">
    <property type="entry name" value="GH123_cat"/>
    <property type="match status" value="1"/>
</dbReference>
<dbReference type="AlphaFoldDB" id="A0A4R1HQ80"/>
<sequence length="586" mass="67672">MCYQGILVNLFVLVLTTLSAMSAHVGTVSAEIRLEVASSMTRLFMGSVAAGSGKPLIEIWAARNEYESVQLLLTDSNNAGITSIDFGDLKHIGGDSIYKAGNCLARAPEYVYVERNTSRTPANELDGKAPGWYPDPLPLFTENSRKVVNSVWVSCYIPDGTRGGTYRGEASLTVGTSAYKIPVRLHVWSFALPKKPGLHVSMWTHVPQIVKRYNTKKGSRKFWQVVEAIAQDQSKHRVDISFVYLSLIKTTKDEMGKYRFDFTDYERWIEIFRKQGIENFEGYPLAHAKAHNIYDVASGEKIKILAGDDLTYEDKRYLRSILNAINEENRKLKLQGHYMQHVGDEMRGSQVRIYREIAEIVREEMPDVPIIDATHLSASDRKGMMDIPVTNMVAPLSKERNGIGKKWGRWWYTAGFKPRGRMPNRFIDYPLIKMRIIPWLNWRMGVSGYLHYAYNFWYGPSGESPWHRVQYGKYPPGDAWVVYPRRDGDKEILVPSMRWEVFRDGLEDYEYLKLMESWKIRLLADEVEGSVQRDMLRKKLEELEITVKGEIRSRKVYTRDPMRLEDVRKRIGLLLDQLEVEFSYRE</sequence>
<proteinExistence type="predicted"/>
<gene>
    <name evidence="3" type="ORF">DFR30_2783</name>
</gene>
<keyword evidence="4" id="KW-1185">Reference proteome</keyword>
<feature type="signal peptide" evidence="1">
    <location>
        <begin position="1"/>
        <end position="22"/>
    </location>
</feature>
<evidence type="ECO:0000259" key="2">
    <source>
        <dbReference type="Pfam" id="PF13320"/>
    </source>
</evidence>
<keyword evidence="1" id="KW-0732">Signal</keyword>
<dbReference type="InterPro" id="IPR025150">
    <property type="entry name" value="GH123_cat"/>
</dbReference>
<dbReference type="Proteomes" id="UP000295707">
    <property type="component" value="Unassembled WGS sequence"/>
</dbReference>
<accession>A0A4R1HQ80</accession>
<reference evidence="3 4" key="1">
    <citation type="submission" date="2019-03" db="EMBL/GenBank/DDBJ databases">
        <title>Genomic Encyclopedia of Type Strains, Phase IV (KMG-IV): sequencing the most valuable type-strain genomes for metagenomic binning, comparative biology and taxonomic classification.</title>
        <authorList>
            <person name="Goeker M."/>
        </authorList>
    </citation>
    <scope>NUCLEOTIDE SEQUENCE [LARGE SCALE GENOMIC DNA]</scope>
    <source>
        <strain evidence="3 4">DSM 19610</strain>
    </source>
</reference>
<organism evidence="3 4">
    <name type="scientific">Thiogranum longum</name>
    <dbReference type="NCBI Taxonomy" id="1537524"/>
    <lineage>
        <taxon>Bacteria</taxon>
        <taxon>Pseudomonadati</taxon>
        <taxon>Pseudomonadota</taxon>
        <taxon>Gammaproteobacteria</taxon>
        <taxon>Chromatiales</taxon>
        <taxon>Ectothiorhodospiraceae</taxon>
        <taxon>Thiogranum</taxon>
    </lineage>
</organism>
<feature type="domain" description="Glycoside hydrolase 123 catalytic" evidence="2">
    <location>
        <begin position="224"/>
        <end position="514"/>
    </location>
</feature>
<evidence type="ECO:0000313" key="3">
    <source>
        <dbReference type="EMBL" id="TCK19472.1"/>
    </source>
</evidence>
<evidence type="ECO:0000256" key="1">
    <source>
        <dbReference type="SAM" id="SignalP"/>
    </source>
</evidence>
<name>A0A4R1HQ80_9GAMM</name>
<protein>
    <submittedName>
        <fullName evidence="3">Uncharacterized protein DUF4091</fullName>
    </submittedName>
</protein>
<evidence type="ECO:0000313" key="4">
    <source>
        <dbReference type="Proteomes" id="UP000295707"/>
    </source>
</evidence>
<comment type="caution">
    <text evidence="3">The sequence shown here is derived from an EMBL/GenBank/DDBJ whole genome shotgun (WGS) entry which is preliminary data.</text>
</comment>
<dbReference type="EMBL" id="SMFX01000001">
    <property type="protein sequence ID" value="TCK19472.1"/>
    <property type="molecule type" value="Genomic_DNA"/>
</dbReference>
<feature type="chain" id="PRO_5020671452" evidence="1">
    <location>
        <begin position="23"/>
        <end position="586"/>
    </location>
</feature>